<feature type="compositionally biased region" description="Low complexity" evidence="1">
    <location>
        <begin position="769"/>
        <end position="783"/>
    </location>
</feature>
<dbReference type="RefSeq" id="XP_029330570.1">
    <property type="nucleotide sequence ID" value="XM_029474710.1"/>
</dbReference>
<feature type="compositionally biased region" description="Acidic residues" evidence="1">
    <location>
        <begin position="786"/>
        <end position="795"/>
    </location>
</feature>
<reference evidence="4 5" key="1">
    <citation type="submission" date="2025-04" db="UniProtKB">
        <authorList>
            <consortium name="RefSeq"/>
        </authorList>
    </citation>
    <scope>IDENTIFICATION</scope>
</reference>
<name>A0A6P7QQQ2_MUSCR</name>
<evidence type="ECO:0000313" key="7">
    <source>
        <dbReference type="RefSeq" id="XP_029330571.1"/>
    </source>
</evidence>
<feature type="region of interest" description="Disordered" evidence="1">
    <location>
        <begin position="144"/>
        <end position="252"/>
    </location>
</feature>
<feature type="compositionally biased region" description="Low complexity" evidence="1">
    <location>
        <begin position="902"/>
        <end position="913"/>
    </location>
</feature>
<dbReference type="GeneID" id="110290281"/>
<proteinExistence type="predicted"/>
<feature type="region of interest" description="Disordered" evidence="1">
    <location>
        <begin position="463"/>
        <end position="497"/>
    </location>
</feature>
<dbReference type="RefSeq" id="XP_029330574.1">
    <property type="nucleotide sequence ID" value="XM_029474714.1"/>
</dbReference>
<evidence type="ECO:0000313" key="8">
    <source>
        <dbReference type="RefSeq" id="XP_029330572.1"/>
    </source>
</evidence>
<protein>
    <submittedName>
        <fullName evidence="4 5">Protein phosphatase 1 regulatory subunit 26</fullName>
    </submittedName>
</protein>
<feature type="compositionally biased region" description="Basic and acidic residues" evidence="1">
    <location>
        <begin position="634"/>
        <end position="645"/>
    </location>
</feature>
<feature type="compositionally biased region" description="Low complexity" evidence="1">
    <location>
        <begin position="515"/>
        <end position="535"/>
    </location>
</feature>
<dbReference type="RefSeq" id="XP_029330573.1">
    <property type="nucleotide sequence ID" value="XM_029474713.1"/>
</dbReference>
<dbReference type="Proteomes" id="UP000515126">
    <property type="component" value="Chromosome 2"/>
</dbReference>
<feature type="region of interest" description="Disordered" evidence="1">
    <location>
        <begin position="1076"/>
        <end position="1166"/>
    </location>
</feature>
<feature type="domain" description="Protein phosphatase 1 regulatory subunit 26 N-terminal" evidence="2">
    <location>
        <begin position="1"/>
        <end position="809"/>
    </location>
</feature>
<feature type="compositionally biased region" description="Polar residues" evidence="1">
    <location>
        <begin position="924"/>
        <end position="933"/>
    </location>
</feature>
<evidence type="ECO:0000313" key="6">
    <source>
        <dbReference type="RefSeq" id="XP_029330570.1"/>
    </source>
</evidence>
<dbReference type="RefSeq" id="XP_029330572.1">
    <property type="nucleotide sequence ID" value="XM_029474712.1"/>
</dbReference>
<dbReference type="PANTHER" id="PTHR15724:SF0">
    <property type="entry name" value="PROTEIN PHOSPHATASE 1 REGULATORY SUBUNIT 26"/>
    <property type="match status" value="1"/>
</dbReference>
<feature type="compositionally biased region" description="Polar residues" evidence="1">
    <location>
        <begin position="189"/>
        <end position="201"/>
    </location>
</feature>
<dbReference type="RefSeq" id="XP_021012459.1">
    <property type="nucleotide sequence ID" value="XM_021156800.2"/>
</dbReference>
<evidence type="ECO:0000313" key="9">
    <source>
        <dbReference type="RefSeq" id="XP_029330573.1"/>
    </source>
</evidence>
<feature type="compositionally biased region" description="Basic and acidic residues" evidence="1">
    <location>
        <begin position="208"/>
        <end position="236"/>
    </location>
</feature>
<accession>A0A6P7QQQ2</accession>
<feature type="compositionally biased region" description="Polar residues" evidence="1">
    <location>
        <begin position="863"/>
        <end position="886"/>
    </location>
</feature>
<dbReference type="CTD" id="9858"/>
<evidence type="ECO:0000313" key="5">
    <source>
        <dbReference type="RefSeq" id="XP_029330569.1"/>
    </source>
</evidence>
<dbReference type="PANTHER" id="PTHR15724">
    <property type="entry name" value="PROTEIN PHOSPHATASE 1 REGULATORY SUBUNIT 26"/>
    <property type="match status" value="1"/>
</dbReference>
<feature type="region of interest" description="Disordered" evidence="1">
    <location>
        <begin position="111"/>
        <end position="130"/>
    </location>
</feature>
<evidence type="ECO:0000313" key="3">
    <source>
        <dbReference type="Proteomes" id="UP000515126"/>
    </source>
</evidence>
<feature type="compositionally biased region" description="Basic residues" evidence="1">
    <location>
        <begin position="672"/>
        <end position="682"/>
    </location>
</feature>
<feature type="compositionally biased region" description="Polar residues" evidence="1">
    <location>
        <begin position="1136"/>
        <end position="1149"/>
    </location>
</feature>
<feature type="compositionally biased region" description="Basic residues" evidence="1">
    <location>
        <begin position="315"/>
        <end position="324"/>
    </location>
</feature>
<organism evidence="3 8">
    <name type="scientific">Mus caroli</name>
    <name type="common">Ryukyu mouse</name>
    <name type="synonym">Ricefield mouse</name>
    <dbReference type="NCBI Taxonomy" id="10089"/>
    <lineage>
        <taxon>Eukaryota</taxon>
        <taxon>Metazoa</taxon>
        <taxon>Chordata</taxon>
        <taxon>Craniata</taxon>
        <taxon>Vertebrata</taxon>
        <taxon>Euteleostomi</taxon>
        <taxon>Mammalia</taxon>
        <taxon>Eutheria</taxon>
        <taxon>Euarchontoglires</taxon>
        <taxon>Glires</taxon>
        <taxon>Rodentia</taxon>
        <taxon>Myomorpha</taxon>
        <taxon>Muroidea</taxon>
        <taxon>Muridae</taxon>
        <taxon>Murinae</taxon>
        <taxon>Mus</taxon>
        <taxon>Mus</taxon>
    </lineage>
</organism>
<dbReference type="InterPro" id="IPR026130">
    <property type="entry name" value="PPP1R26"/>
</dbReference>
<dbReference type="KEGG" id="mcal:110290281"/>
<feature type="compositionally biased region" description="Acidic residues" evidence="1">
    <location>
        <begin position="121"/>
        <end position="130"/>
    </location>
</feature>
<dbReference type="InterPro" id="IPR031474">
    <property type="entry name" value="PPP1R26_N"/>
</dbReference>
<feature type="region of interest" description="Disordered" evidence="1">
    <location>
        <begin position="672"/>
        <end position="933"/>
    </location>
</feature>
<feature type="compositionally biased region" description="Basic and acidic residues" evidence="1">
    <location>
        <begin position="566"/>
        <end position="581"/>
    </location>
</feature>
<dbReference type="Pfam" id="PF15740">
    <property type="entry name" value="PPP1R26_N"/>
    <property type="match status" value="1"/>
</dbReference>
<feature type="region of interest" description="Disordered" evidence="1">
    <location>
        <begin position="514"/>
        <end position="653"/>
    </location>
</feature>
<evidence type="ECO:0000313" key="4">
    <source>
        <dbReference type="RefSeq" id="XP_021012459.1"/>
    </source>
</evidence>
<gene>
    <name evidence="4 5 6 7 8 9 10" type="primary">Ppp1r26</name>
</gene>
<feature type="compositionally biased region" description="Polar residues" evidence="1">
    <location>
        <begin position="163"/>
        <end position="179"/>
    </location>
</feature>
<dbReference type="AlphaFoldDB" id="A0A6P7QQQ2"/>
<feature type="region of interest" description="Disordered" evidence="1">
    <location>
        <begin position="266"/>
        <end position="394"/>
    </location>
</feature>
<dbReference type="RefSeq" id="XP_029330571.1">
    <property type="nucleotide sequence ID" value="XM_029474711.1"/>
</dbReference>
<keyword evidence="3" id="KW-1185">Reference proteome</keyword>
<sequence length="1166" mass="125173">MFLMNAPPVVALQSRWEAFGQPRSFCFPDCFSEAKEDGSRASVSARVQMLISTLQRDEAALGMGHERLTQRGQRAERSRDTRLAPKPAVCKEQPEFPACGLVANCSALEKDESGRRGPLELDSDSDDSVDRDIEEAIQEYLKARGGASEPMSQGAPSIPEPAHSSTLPIPCPSQLTPGSGSVPVGASEDQGSTSPASMSSEDSFEQSIRAEIEQFLNEKRQHENPKCDGFVDKKSDPNNSPARLRGNRETSARAALMGTCKEFIFRKPPRLTKMSTQQRNFQPKPATEPETPVSTKLTAHRPEAAQNRGGVRRSMPARRSKRIRSSAPVHQASDSSSDDGIEEAIQLYQLEKTRKEASGDPPLRGQLKEESPGSAQPNALPEAHRRPPSKKKLAVPKVIDTTQGVLHPDPLSKLLTDSRASVPPGHAAAKSEAVCQASRLADTSTELMCAEAILDISKTILPAPMEGSDRPPSRNPLFCPQPMPPRSEGDSSNVDSDDSIEQEIRTFLALKAQVGSPQPAQGPLSSPGPSGQPGIPKAPFAKTLDLPLVCKRKRRGGGGSTTMPKKIREGRESTQDADHIQGKAQPGHDGWDPLGHSKITETPGGEAEAKEQPVTSRTVGLSDTHLPQGALGKATEKESSEDKSSSLDSDEDLDMAIKDLLRSKRKFKKRCRDPRASCKKVRFGSTETRCGEKPSNLPGDWKDHRQQALRSCLPKCRGDNKDGPGRSPGSAFSSVAERAKLGGTGGEDATPAFLLRRKSPEGAPPSTDTGASGHPPSASSPTSEDSAVDSDDSIELEIRRFLAEKAKESIRNTEPQGGPAKPEMPCRKDLTLGLQPGVCTRSQKARGTPQLAEGRKGPERARTQATGLLSQSGKGTLRAEQTTRLTTALGRSEPALPKNTCRNSSAKASPPSRKSTHVHKDHSPQGSQTATTESMFGQLPSCAKVGAEAGSAGGTFHLNYGSQNLLTPNPGSQADLTLPWSDFAHQSRLSSPWVLNSGQGTVWTGVFRGEKEKGATSQAGAPPSLSSGPRKGLPFLSTQLFHFGKNVSWGGKQTSLFSPNLGLPLQAPAFSAFRETQPGHNPVFGSPHLLMKDSGNWPSRKAQGTLRQQDRRNSGSEDKVLDLRYRHRVDREPQDQETLGSDASEFSDTSMEDGGSATVSSKGLKL</sequence>
<dbReference type="RefSeq" id="XP_029330569.1">
    <property type="nucleotide sequence ID" value="XM_029474709.1"/>
</dbReference>
<evidence type="ECO:0000256" key="1">
    <source>
        <dbReference type="SAM" id="MobiDB-lite"/>
    </source>
</evidence>
<feature type="compositionally biased region" description="Basic and acidic residues" evidence="1">
    <location>
        <begin position="1108"/>
        <end position="1134"/>
    </location>
</feature>
<feature type="compositionally biased region" description="Polar residues" evidence="1">
    <location>
        <begin position="1157"/>
        <end position="1166"/>
    </location>
</feature>
<feature type="compositionally biased region" description="Basic and acidic residues" evidence="1">
    <location>
        <begin position="796"/>
        <end position="811"/>
    </location>
</feature>
<dbReference type="GO" id="GO:0004864">
    <property type="term" value="F:protein phosphatase inhibitor activity"/>
    <property type="evidence" value="ECO:0007669"/>
    <property type="project" value="InterPro"/>
</dbReference>
<evidence type="ECO:0000313" key="10">
    <source>
        <dbReference type="RefSeq" id="XP_029330574.1"/>
    </source>
</evidence>
<feature type="compositionally biased region" description="Basic and acidic residues" evidence="1">
    <location>
        <begin position="853"/>
        <end position="862"/>
    </location>
</feature>
<evidence type="ECO:0000259" key="2">
    <source>
        <dbReference type="Pfam" id="PF15740"/>
    </source>
</evidence>